<gene>
    <name evidence="1" type="ORF">BDN72DRAFT_97708</name>
</gene>
<accession>A0ACD3APX3</accession>
<keyword evidence="2" id="KW-1185">Reference proteome</keyword>
<reference evidence="1 2" key="1">
    <citation type="journal article" date="2019" name="Nat. Ecol. Evol.">
        <title>Megaphylogeny resolves global patterns of mushroom evolution.</title>
        <authorList>
            <person name="Varga T."/>
            <person name="Krizsan K."/>
            <person name="Foldi C."/>
            <person name="Dima B."/>
            <person name="Sanchez-Garcia M."/>
            <person name="Sanchez-Ramirez S."/>
            <person name="Szollosi G.J."/>
            <person name="Szarkandi J.G."/>
            <person name="Papp V."/>
            <person name="Albert L."/>
            <person name="Andreopoulos W."/>
            <person name="Angelini C."/>
            <person name="Antonin V."/>
            <person name="Barry K.W."/>
            <person name="Bougher N.L."/>
            <person name="Buchanan P."/>
            <person name="Buyck B."/>
            <person name="Bense V."/>
            <person name="Catcheside P."/>
            <person name="Chovatia M."/>
            <person name="Cooper J."/>
            <person name="Damon W."/>
            <person name="Desjardin D."/>
            <person name="Finy P."/>
            <person name="Geml J."/>
            <person name="Haridas S."/>
            <person name="Hughes K."/>
            <person name="Justo A."/>
            <person name="Karasinski D."/>
            <person name="Kautmanova I."/>
            <person name="Kiss B."/>
            <person name="Kocsube S."/>
            <person name="Kotiranta H."/>
            <person name="LaButti K.M."/>
            <person name="Lechner B.E."/>
            <person name="Liimatainen K."/>
            <person name="Lipzen A."/>
            <person name="Lukacs Z."/>
            <person name="Mihaltcheva S."/>
            <person name="Morgado L.N."/>
            <person name="Niskanen T."/>
            <person name="Noordeloos M.E."/>
            <person name="Ohm R.A."/>
            <person name="Ortiz-Santana B."/>
            <person name="Ovrebo C."/>
            <person name="Racz N."/>
            <person name="Riley R."/>
            <person name="Savchenko A."/>
            <person name="Shiryaev A."/>
            <person name="Soop K."/>
            <person name="Spirin V."/>
            <person name="Szebenyi C."/>
            <person name="Tomsovsky M."/>
            <person name="Tulloss R.E."/>
            <person name="Uehling J."/>
            <person name="Grigoriev I.V."/>
            <person name="Vagvolgyi C."/>
            <person name="Papp T."/>
            <person name="Martin F.M."/>
            <person name="Miettinen O."/>
            <person name="Hibbett D.S."/>
            <person name="Nagy L.G."/>
        </authorList>
    </citation>
    <scope>NUCLEOTIDE SEQUENCE [LARGE SCALE GENOMIC DNA]</scope>
    <source>
        <strain evidence="1 2">NL-1719</strain>
    </source>
</reference>
<name>A0ACD3APX3_9AGAR</name>
<evidence type="ECO:0000313" key="1">
    <source>
        <dbReference type="EMBL" id="TFK67366.1"/>
    </source>
</evidence>
<sequence length="471" mass="53442">MTASQRAPHLPLDVLRQIIPLVLTPDYGQATNPWCFLLPRPQSRWYSNMITKKALIRVCKSWYTATLPFLYQDITLRRVGAIFALSKTLEDGAEGLGGLVQSISVICAVPRVCLNLVGKRMQVVLSACPSLKRLTYSYTFVEPIGFYPALCVPSAPNLTHLSLRGRIDYMNLPGILSRVSESLAHFSFQLGQFPVPTAIHFPRLETVVCSHMAIPYPLPTLEDIDKFWSMPVLKTIKIEFSEGWLDTSGSLPPSNLDILERFMQRHGSNVTALQFQSHLTTGDVDFRRLANYCPILERLYAPWRRWVEPLDHPNVKALFLWWSSDQYRNSVVPIGTFPDLELVFFVQGSILGEFPEYLDQLRLVGYKPDDPDQIPIKPNYKDPDICISRDLPAHFRSEKKWNGMLEETQDADYDILWIHYANLHLLDDRIQLEGDSDPDDGSYVPSSSESESDSDWSDGESDEVAGLGFCP</sequence>
<evidence type="ECO:0000313" key="2">
    <source>
        <dbReference type="Proteomes" id="UP000308600"/>
    </source>
</evidence>
<protein>
    <submittedName>
        <fullName evidence="1">Uncharacterized protein</fullName>
    </submittedName>
</protein>
<organism evidence="1 2">
    <name type="scientific">Pluteus cervinus</name>
    <dbReference type="NCBI Taxonomy" id="181527"/>
    <lineage>
        <taxon>Eukaryota</taxon>
        <taxon>Fungi</taxon>
        <taxon>Dikarya</taxon>
        <taxon>Basidiomycota</taxon>
        <taxon>Agaricomycotina</taxon>
        <taxon>Agaricomycetes</taxon>
        <taxon>Agaricomycetidae</taxon>
        <taxon>Agaricales</taxon>
        <taxon>Pluteineae</taxon>
        <taxon>Pluteaceae</taxon>
        <taxon>Pluteus</taxon>
    </lineage>
</organism>
<dbReference type="EMBL" id="ML208377">
    <property type="protein sequence ID" value="TFK67366.1"/>
    <property type="molecule type" value="Genomic_DNA"/>
</dbReference>
<proteinExistence type="predicted"/>
<dbReference type="Proteomes" id="UP000308600">
    <property type="component" value="Unassembled WGS sequence"/>
</dbReference>